<reference evidence="8 9" key="1">
    <citation type="submission" date="2018-04" db="EMBL/GenBank/DDBJ databases">
        <title>Novel Campyloabacter and Helicobacter Species and Strains.</title>
        <authorList>
            <person name="Mannion A.J."/>
            <person name="Shen Z."/>
            <person name="Fox J.G."/>
        </authorList>
    </citation>
    <scope>NUCLEOTIDE SEQUENCE [LARGE SCALE GENOMIC DNA]</scope>
    <source>
        <strain evidence="8 9">MIT 98-6070</strain>
    </source>
</reference>
<dbReference type="Gene3D" id="2.40.170.20">
    <property type="entry name" value="TonB-dependent receptor, beta-barrel domain"/>
    <property type="match status" value="1"/>
</dbReference>
<keyword evidence="3 7" id="KW-1134">Transmembrane beta strand</keyword>
<evidence type="ECO:0000256" key="7">
    <source>
        <dbReference type="PROSITE-ProRule" id="PRU01360"/>
    </source>
</evidence>
<evidence type="ECO:0000256" key="6">
    <source>
        <dbReference type="ARBA" id="ARBA00023237"/>
    </source>
</evidence>
<dbReference type="InterPro" id="IPR039426">
    <property type="entry name" value="TonB-dep_rcpt-like"/>
</dbReference>
<dbReference type="Gene3D" id="2.170.130.10">
    <property type="entry name" value="TonB-dependent receptor, plug domain"/>
    <property type="match status" value="1"/>
</dbReference>
<evidence type="ECO:0000256" key="5">
    <source>
        <dbReference type="ARBA" id="ARBA00023136"/>
    </source>
</evidence>
<keyword evidence="6 7" id="KW-0998">Cell outer membrane</keyword>
<keyword evidence="5 7" id="KW-0472">Membrane</keyword>
<dbReference type="EMBL" id="NXLR01000002">
    <property type="protein sequence ID" value="RDU60726.1"/>
    <property type="molecule type" value="Genomic_DNA"/>
</dbReference>
<evidence type="ECO:0000256" key="1">
    <source>
        <dbReference type="ARBA" id="ARBA00004571"/>
    </source>
</evidence>
<protein>
    <submittedName>
        <fullName evidence="8">TonB-dependent receptor</fullName>
    </submittedName>
</protein>
<dbReference type="PROSITE" id="PS52016">
    <property type="entry name" value="TONB_DEPENDENT_REC_3"/>
    <property type="match status" value="1"/>
</dbReference>
<evidence type="ECO:0000313" key="8">
    <source>
        <dbReference type="EMBL" id="RDU60726.1"/>
    </source>
</evidence>
<keyword evidence="4 7" id="KW-0812">Transmembrane</keyword>
<dbReference type="Proteomes" id="UP000256599">
    <property type="component" value="Unassembled WGS sequence"/>
</dbReference>
<dbReference type="SUPFAM" id="SSF56935">
    <property type="entry name" value="Porins"/>
    <property type="match status" value="1"/>
</dbReference>
<keyword evidence="9" id="KW-1185">Reference proteome</keyword>
<proteinExistence type="inferred from homology"/>
<keyword evidence="8" id="KW-0675">Receptor</keyword>
<dbReference type="AlphaFoldDB" id="A0A3D8I6V1"/>
<evidence type="ECO:0000256" key="3">
    <source>
        <dbReference type="ARBA" id="ARBA00022452"/>
    </source>
</evidence>
<comment type="similarity">
    <text evidence="7">Belongs to the TonB-dependent receptor family.</text>
</comment>
<dbReference type="GO" id="GO:0009279">
    <property type="term" value="C:cell outer membrane"/>
    <property type="evidence" value="ECO:0007669"/>
    <property type="project" value="UniProtKB-SubCell"/>
</dbReference>
<name>A0A3D8I6V1_9HELI</name>
<accession>A0A3D8I6V1</accession>
<evidence type="ECO:0000313" key="9">
    <source>
        <dbReference type="Proteomes" id="UP000256599"/>
    </source>
</evidence>
<keyword evidence="2 7" id="KW-0813">Transport</keyword>
<comment type="caution">
    <text evidence="8">The sequence shown here is derived from an EMBL/GenBank/DDBJ whole genome shotgun (WGS) entry which is preliminary data.</text>
</comment>
<organism evidence="8 9">
    <name type="scientific">Helicobacter marmotae</name>
    <dbReference type="NCBI Taxonomy" id="152490"/>
    <lineage>
        <taxon>Bacteria</taxon>
        <taxon>Pseudomonadati</taxon>
        <taxon>Campylobacterota</taxon>
        <taxon>Epsilonproteobacteria</taxon>
        <taxon>Campylobacterales</taxon>
        <taxon>Helicobacteraceae</taxon>
        <taxon>Helicobacter</taxon>
    </lineage>
</organism>
<sequence>MVRDVSDLETYQSGESLSESFISSNPTGNGDITSILRVLPNVQFDNAQNRSTTPGEIDPANISISGGLFYQNNFMLDGFNMNNDLNTHGGSDSNNLVGMPNSRSQGFNIDTSLLDSISVQDSNISAAYGGFTGGVVEANIRKPRSDGWHGSISYQHTSNHLTHYFIHPSAEAAFATSSDESYQPEFSKHLVKANVEGYITQNLGIIGAFSTTRSYIPLQAYNISRFNGGTELNDTKEQKRISDNYYLKAHYNPTENFTLEANLGYMPQFNTYYNNLARDSFNTIQSGGTQAGLKAIWEGNEATWTNTLGYSRLENSRKSESNFYRWWYANSVDKNWVVPTTQTGYIYEGGYGDIEQLQNTLNFKSDLKFESIDIWRTAHTFRLGAEINYQNIKQNRLGNTYSANGAPQRLASSASITNCTLDSFGLDTCSLVPFTQGSTTYNGQYMNGLVVYSGGEVKLDSTSYGIYLEDDIKFDLGGFGEVNTRLGLRLDGDDYMDKHTSAPRFSLNYITPTAQSYKSTFIFGANRYYGRNLFSYRLYDSTLSQQQRYTRTLNTQTNTLSDWTLNTAYTSTKGTRFNQLNVPYDDEIMLGLSQNLWLFNATLKYIHREGRDEITRRARSTRNNNAPALSGYSTSYNFYTNDGSSRSDIITFMLSNTAPINTFGLKHYYLLAFDWTNTKRTYNPFSSDEAYIENEDIMYNGEIIKYRDRPTDNYTRPYTLRLNTTHTFSLGRTKWLWNNFFRYRAGYERMVLLSRNSAGYDSSFSGSQYGKMQFSGAFNWDMRVGFEVDVFKGNTLFVNLDVYNVLNKQNLTTTSGSSSLIYVSSTAIPVYEVGRQFWLQVGYKF</sequence>
<dbReference type="InterPro" id="IPR036942">
    <property type="entry name" value="Beta-barrel_TonB_sf"/>
</dbReference>
<evidence type="ECO:0000256" key="2">
    <source>
        <dbReference type="ARBA" id="ARBA00022448"/>
    </source>
</evidence>
<gene>
    <name evidence="8" type="ORF">CQA63_01770</name>
</gene>
<evidence type="ECO:0000256" key="4">
    <source>
        <dbReference type="ARBA" id="ARBA00022692"/>
    </source>
</evidence>
<dbReference type="InterPro" id="IPR037066">
    <property type="entry name" value="Plug_dom_sf"/>
</dbReference>
<comment type="subcellular location">
    <subcellularLocation>
        <location evidence="1 7">Cell outer membrane</location>
        <topology evidence="1 7">Multi-pass membrane protein</topology>
    </subcellularLocation>
</comment>